<keyword evidence="5" id="KW-1133">Transmembrane helix</keyword>
<feature type="transmembrane region" description="Helical" evidence="5">
    <location>
        <begin position="1295"/>
        <end position="1317"/>
    </location>
</feature>
<dbReference type="SUPFAM" id="SSF57184">
    <property type="entry name" value="Growth factor receptor domain"/>
    <property type="match status" value="1"/>
</dbReference>
<feature type="compositionally biased region" description="Polar residues" evidence="4">
    <location>
        <begin position="2539"/>
        <end position="2559"/>
    </location>
</feature>
<feature type="region of interest" description="Disordered" evidence="4">
    <location>
        <begin position="2537"/>
        <end position="2633"/>
    </location>
</feature>
<dbReference type="Pfam" id="PF12796">
    <property type="entry name" value="Ank_2"/>
    <property type="match status" value="1"/>
</dbReference>
<dbReference type="Gene3D" id="2.10.50.10">
    <property type="entry name" value="Tumor Necrosis Factor Receptor, subunit A, domain 2"/>
    <property type="match status" value="3"/>
</dbReference>
<dbReference type="SUPFAM" id="SSF57440">
    <property type="entry name" value="Kringle-like"/>
    <property type="match status" value="1"/>
</dbReference>
<evidence type="ECO:0000256" key="6">
    <source>
        <dbReference type="SAM" id="SignalP"/>
    </source>
</evidence>
<reference evidence="8 9" key="1">
    <citation type="submission" date="2016-02" db="EMBL/GenBank/DDBJ databases">
        <title>Genome analysis of coral dinoflagellate symbionts highlights evolutionary adaptations to a symbiotic lifestyle.</title>
        <authorList>
            <person name="Aranda M."/>
            <person name="Li Y."/>
            <person name="Liew Y.J."/>
            <person name="Baumgarten S."/>
            <person name="Simakov O."/>
            <person name="Wilson M."/>
            <person name="Piel J."/>
            <person name="Ashoor H."/>
            <person name="Bougouffa S."/>
            <person name="Bajic V.B."/>
            <person name="Ryu T."/>
            <person name="Ravasi T."/>
            <person name="Bayer T."/>
            <person name="Micklem G."/>
            <person name="Kim H."/>
            <person name="Bhak J."/>
            <person name="Lajeunesse T.C."/>
            <person name="Voolstra C.R."/>
        </authorList>
    </citation>
    <scope>NUCLEOTIDE SEQUENCE [LARGE SCALE GENOMIC DNA]</scope>
    <source>
        <strain evidence="8 9">CCMP2467</strain>
    </source>
</reference>
<feature type="region of interest" description="Disordered" evidence="4">
    <location>
        <begin position="501"/>
        <end position="567"/>
    </location>
</feature>
<dbReference type="SUPFAM" id="SSF48403">
    <property type="entry name" value="Ankyrin repeat"/>
    <property type="match status" value="1"/>
</dbReference>
<sequence length="2734" mass="298620">MAACLGQLLLVTAAFFVRAAGTTGNRFRQGASTADSGYGRKLFSDSQDGIVQVTVPESWLWRTEYAGTDKLRGAGVLSKAACALAPSGSYSLLSCTAGPKVVAVTLTVQINEAGNVRFAGLGSQNLVVMPRSCDVRPLLDAWLISFEQADGYFGYVDCPGTTGAYAAVREWLSVDVHDVVVLQELHMSDTQWSTFQRQAQRWGFHAYYQNGGISKDRWGNPTVRGGVAVFASKRLPQRLVFSDARRHSQLLIVAIGGIHFGSMYAPPGYECLPQDELCELLTLRNRSDPAAVAQKVGFVVPACLKRIALRWHEAVGGMLKVADTRPISVGVPQGDPLGPLVTALWAVDDYGLAEFGKPYAKEERERLGKTLRTLRLLATAQLPFRRLSLGNCGLKCAEAMAYVLSVDDPDGSCEQFGMLSIRDRDSCRIAFRALGLGTTAAGHSDSTLHAGVPEANADEYSGCLVYHHASWDLYRYIFNDIGPDKNSTKFISWPESFTPVCLSSPPRESCDVPKGCAKDKDEKENDDKKTKAVVLRPQTGKKKEEKEDQRPKPEKIDNGEECAPECPEGSQPNVAHLFCAFGQLSPANYSCVPSWEPEDMSACNMSSGCVSRTVRNTSCQRWDVSRPHAFGDPAEVLTPAHNFCGTPMVGDGYGPHGSRLPWCFTNDPGMEWDFCLEPCTEGPWKDRSSHVNGFSSDFAWTCRDYVSRELCTLDGGYGPGWSADAAGKTRHGTFEDYRFMGLTAVDACCGCGGGNRNPGICEDNSHFQDDIGSCAARSIHRIGCDDDWVRWYCPRACGLCSVRTVPHHELKDRCEDDEYNQLSCDLFAVPTAGDKCSFESLTSELRNVLGEKAPASFSESLLESIRKYCPFSCRDCRKCEPGYFMDASKRSYDPEICQACSPGRFQLIRATNCFECEAGRYADTAAAWACSRCPRGTTSTSGAANCTACPAGSVPDQNLCQPCPAGTYADSALLECLPCAPGTAAQPGSSECAVCSPGRYSGEGSDRCHACEPGRAAPENGSEVCEWCNAGNYSDEPGSSVCKSCENGTTSDGRGSSALADCKCPQGTCFDIHISSCATCPAGMSCAWACNLSAFGSREGEPLLQAGFMTLQAGDPLRVFRCRSAKACPGGRNGSCSEGHDAQAVACGRCVSGYSPRSDGCKVCEDGDSLPLLLVLCGTSALVVLTTLVINKDPLIRSNASIMVAILGGMAVSCLQSLNIYRQLEIDWFEPMRSILNAMSVLSFDLDILNGGCILGHDEVRKYTLQQCAVLVIIPLVLITLFCKKRFVATQVRVQFCNTVGTFLQVAFISLVINSVIPLRCFDHPTSGSSVSSMPSILCFAEEGDHMLLLLAGLLSFLLLPCPFLAVSCWATWVYPAKLTDKSPAGRNFQLSTQFLFSRFTPAAHYYCIVSLAKNCLLAFVPVIFQRGVALQSCLLGFAIVLFMMHQLQLHPWKSNIANQMDGFCSASLLLLLLCGTLASPTDASTIRDLSIVGTAIALVLGVFLTVGLGYSIYRTCVPGKHYKWFICHHKADASAQARLLKVLLQAKNSYGNVFIDSDNLVDLDTLFNVVKVQVETLVVYMTRDILTRPWCVGEIVTAFRSSTVQVVRVKTCSYSVPSDEKLNDLEYLQSYIDMRGCNLARYFIRMEDVRDAFANLLRPSTPCVEFNDFLVGTHRFDKLAEELTELSFQRSKGKQKAAFPKDEGNPDVESDDTADLVVISSEPGNDEATAAASILCRKMNAGVAACGTSAICLVDSGRNQFHMANCVARCRALVVLLSFGSLSSIFQLHAIVELMLQLDELGSESKNKPAIIPVNLPEFQFPQAAYYEEQLPVIWGEADLQKAAEKIKSFFRFITINLPIHASDLLIETQCLEVLKRIPEESSASHSAHREPLMQDLAGVIASNRGHFHLLRHGGDVADRDLCNGAFKPLVSLGRTSNGSSESTRLEVIGPDDAGIKLTSSGKCEGKAHPVNDAQSPSVCSGCSYVVELAALDASIRLTNSDSYSYNSSGDESSSAPSMRPMRDLVRLAKAGDLRHVREMLARANPREVATLGTEALHAACSEGHQEIVKMLCAANTKLNAKDQNGLTPLHVAAFRGDDAVVQILCKAKADVHAVDEEGWTPLYVVASFSGQVDVARSLLRAKSDVKFKSANGTSVAAAAQQKGFGDLLQLLKSQSKASCRKGRYVLAGEFMHCFRLQWGDSQAQSHEYSESLPEDLRSSLAVLDPCSRESVEAVRPWIEGREPRPWERTPGLQDLRNTGGRVDGACRSFSECKFEKALCSKEKWLAKEEARHRALWKKQMHYEEMRAKHENKETARRDWQENFTAQKKAEIQIRMQTICGRRQQAQQFIRAQTEEQIASAEAKAIAAVSKSEYIARQRADEEALNQEIASHRDARIANNIYKASLLQTERAKRRLLQQEMTAQRRMMVEQEAVHQRAASAERRRARSDYMDARLRAHSEQLEGKRQEKEARLAHKRQQVEARHQRHEEIMERMRKLDMQHHQTSSLLRELTWQAAVSNSQDRLLHELTAVVPRVASAPTTPRSPGGFTTSPESQSWHTPRRVSADRLVPATPGSPAMLSRRDISPPGSQCQNTPRRANADRSVPETPSSPGRFTRPSPRNISSPASQPGDLLRTVNADRLIPRPLCSTMQTAAKPNLWLFTPGVQPPPPPSPPAVAQVNVGSLARILWSPLHGPGRQPVGIGSVTSSSSIGPLSSFNGGVDGCAVLHGIVSG</sequence>
<gene>
    <name evidence="8" type="primary">ANK1</name>
    <name evidence="8" type="ORF">AK812_SmicGene11908</name>
</gene>
<dbReference type="OrthoDB" id="430019at2759"/>
<dbReference type="PROSITE" id="PS50088">
    <property type="entry name" value="ANK_REPEAT"/>
    <property type="match status" value="2"/>
</dbReference>
<dbReference type="InterPro" id="IPR002110">
    <property type="entry name" value="Ankyrin_rpt"/>
</dbReference>
<accession>A0A1Q9EC23</accession>
<feature type="compositionally biased region" description="Basic and acidic residues" evidence="4">
    <location>
        <begin position="541"/>
        <end position="558"/>
    </location>
</feature>
<dbReference type="InterPro" id="IPR038178">
    <property type="entry name" value="Kringle_sf"/>
</dbReference>
<feature type="repeat" description="ANK" evidence="3">
    <location>
        <begin position="2053"/>
        <end position="2085"/>
    </location>
</feature>
<keyword evidence="1" id="KW-0420">Kringle</keyword>
<protein>
    <submittedName>
        <fullName evidence="8">Ankyrin-1</fullName>
    </submittedName>
</protein>
<evidence type="ECO:0000256" key="3">
    <source>
        <dbReference type="PROSITE-ProRule" id="PRU00023"/>
    </source>
</evidence>
<dbReference type="Proteomes" id="UP000186817">
    <property type="component" value="Unassembled WGS sequence"/>
</dbReference>
<feature type="transmembrane region" description="Helical" evidence="5">
    <location>
        <begin position="1170"/>
        <end position="1190"/>
    </location>
</feature>
<evidence type="ECO:0000313" key="8">
    <source>
        <dbReference type="EMBL" id="OLQ04962.1"/>
    </source>
</evidence>
<feature type="transmembrane region" description="Helical" evidence="5">
    <location>
        <begin position="1202"/>
        <end position="1221"/>
    </location>
</feature>
<keyword evidence="3" id="KW-0040">ANK repeat</keyword>
<keyword evidence="2" id="KW-1015">Disulfide bond</keyword>
<feature type="region of interest" description="Disordered" evidence="4">
    <location>
        <begin position="2461"/>
        <end position="2483"/>
    </location>
</feature>
<feature type="transmembrane region" description="Helical" evidence="5">
    <location>
        <begin position="1773"/>
        <end position="1793"/>
    </location>
</feature>
<dbReference type="InterPro" id="IPR013806">
    <property type="entry name" value="Kringle-like"/>
</dbReference>
<feature type="transmembrane region" description="Helical" evidence="5">
    <location>
        <begin position="1492"/>
        <end position="1514"/>
    </location>
</feature>
<evidence type="ECO:0000256" key="2">
    <source>
        <dbReference type="ARBA" id="ARBA00023157"/>
    </source>
</evidence>
<organism evidence="8 9">
    <name type="scientific">Symbiodinium microadriaticum</name>
    <name type="common">Dinoflagellate</name>
    <name type="synonym">Zooxanthella microadriatica</name>
    <dbReference type="NCBI Taxonomy" id="2951"/>
    <lineage>
        <taxon>Eukaryota</taxon>
        <taxon>Sar</taxon>
        <taxon>Alveolata</taxon>
        <taxon>Dinophyceae</taxon>
        <taxon>Suessiales</taxon>
        <taxon>Symbiodiniaceae</taxon>
        <taxon>Symbiodinium</taxon>
    </lineage>
</organism>
<feature type="transmembrane region" description="Helical" evidence="5">
    <location>
        <begin position="1461"/>
        <end position="1480"/>
    </location>
</feature>
<evidence type="ECO:0000256" key="5">
    <source>
        <dbReference type="SAM" id="Phobius"/>
    </source>
</evidence>
<dbReference type="SMART" id="SM00248">
    <property type="entry name" value="ANK"/>
    <property type="match status" value="4"/>
</dbReference>
<feature type="transmembrane region" description="Helical" evidence="5">
    <location>
        <begin position="1348"/>
        <end position="1375"/>
    </location>
</feature>
<dbReference type="InterPro" id="IPR036691">
    <property type="entry name" value="Endo/exonu/phosph_ase_sf"/>
</dbReference>
<dbReference type="SMART" id="SM01411">
    <property type="entry name" value="Ephrin_rec_like"/>
    <property type="match status" value="3"/>
</dbReference>
<evidence type="ECO:0000256" key="1">
    <source>
        <dbReference type="ARBA" id="ARBA00022572"/>
    </source>
</evidence>
<feature type="compositionally biased region" description="Basic and acidic residues" evidence="4">
    <location>
        <begin position="508"/>
        <end position="530"/>
    </location>
</feature>
<keyword evidence="9" id="KW-1185">Reference proteome</keyword>
<dbReference type="PANTHER" id="PTHR46967">
    <property type="entry name" value="INSULIN-LIKE GROWTH FACTOR BINDING PROTEIN,N-TERMINAL"/>
    <property type="match status" value="1"/>
</dbReference>
<feature type="domain" description="Kringle" evidence="7">
    <location>
        <begin position="608"/>
        <end position="679"/>
    </location>
</feature>
<keyword evidence="5" id="KW-0472">Membrane</keyword>
<evidence type="ECO:0000259" key="7">
    <source>
        <dbReference type="PROSITE" id="PS50070"/>
    </source>
</evidence>
<dbReference type="SUPFAM" id="SSF56219">
    <property type="entry name" value="DNase I-like"/>
    <property type="match status" value="1"/>
</dbReference>
<keyword evidence="5" id="KW-0812">Transmembrane</keyword>
<evidence type="ECO:0000256" key="4">
    <source>
        <dbReference type="SAM" id="MobiDB-lite"/>
    </source>
</evidence>
<dbReference type="PROSITE" id="PS50297">
    <property type="entry name" value="ANK_REP_REGION"/>
    <property type="match status" value="2"/>
</dbReference>
<proteinExistence type="predicted"/>
<feature type="transmembrane region" description="Helical" evidence="5">
    <location>
        <begin position="1404"/>
        <end position="1424"/>
    </location>
</feature>
<dbReference type="InterPro" id="IPR009030">
    <property type="entry name" value="Growth_fac_rcpt_cys_sf"/>
</dbReference>
<dbReference type="EMBL" id="LSRX01000197">
    <property type="protein sequence ID" value="OLQ04962.1"/>
    <property type="molecule type" value="Genomic_DNA"/>
</dbReference>
<feature type="signal peptide" evidence="6">
    <location>
        <begin position="1"/>
        <end position="19"/>
    </location>
</feature>
<feature type="repeat" description="ANK" evidence="3">
    <location>
        <begin position="2086"/>
        <end position="2118"/>
    </location>
</feature>
<dbReference type="SMART" id="SM00130">
    <property type="entry name" value="KR"/>
    <property type="match status" value="1"/>
</dbReference>
<feature type="transmembrane region" description="Helical" evidence="5">
    <location>
        <begin position="1264"/>
        <end position="1283"/>
    </location>
</feature>
<feature type="compositionally biased region" description="Polar residues" evidence="4">
    <location>
        <begin position="2607"/>
        <end position="2628"/>
    </location>
</feature>
<dbReference type="PANTHER" id="PTHR46967:SF2">
    <property type="entry name" value="SUSHI, VON WILLEBRAND FACTOR TYPE A, EGF AND PENTRAXIN DOMAIN-CONTAINING PROTEIN 1-LIKE"/>
    <property type="match status" value="1"/>
</dbReference>
<dbReference type="PROSITE" id="PS50070">
    <property type="entry name" value="KRINGLE_2"/>
    <property type="match status" value="1"/>
</dbReference>
<evidence type="ECO:0000313" key="9">
    <source>
        <dbReference type="Proteomes" id="UP000186817"/>
    </source>
</evidence>
<name>A0A1Q9EC23_SYMMI</name>
<dbReference type="Gene3D" id="2.40.20.10">
    <property type="entry name" value="Plasminogen Kringle 4"/>
    <property type="match status" value="1"/>
</dbReference>
<comment type="caution">
    <text evidence="8">The sequence shown here is derived from an EMBL/GenBank/DDBJ whole genome shotgun (WGS) entry which is preliminary data.</text>
</comment>
<dbReference type="InterPro" id="IPR000001">
    <property type="entry name" value="Kringle"/>
</dbReference>
<feature type="chain" id="PRO_5013339661" evidence="6">
    <location>
        <begin position="20"/>
        <end position="2734"/>
    </location>
</feature>
<keyword evidence="6" id="KW-0732">Signal</keyword>
<feature type="compositionally biased region" description="Polar residues" evidence="4">
    <location>
        <begin position="2588"/>
        <end position="2597"/>
    </location>
</feature>
<dbReference type="Gene3D" id="1.25.40.20">
    <property type="entry name" value="Ankyrin repeat-containing domain"/>
    <property type="match status" value="1"/>
</dbReference>
<dbReference type="InterPro" id="IPR036770">
    <property type="entry name" value="Ankyrin_rpt-contain_sf"/>
</dbReference>
<dbReference type="CDD" id="cd00185">
    <property type="entry name" value="TNFRSF"/>
    <property type="match status" value="1"/>
</dbReference>
<feature type="transmembrane region" description="Helical" evidence="5">
    <location>
        <begin position="1430"/>
        <end position="1449"/>
    </location>
</feature>